<dbReference type="OrthoDB" id="1698854at2"/>
<proteinExistence type="predicted"/>
<dbReference type="Pfam" id="PF06961">
    <property type="entry name" value="DUF1294"/>
    <property type="match status" value="1"/>
</dbReference>
<protein>
    <submittedName>
        <fullName evidence="2">DUF1294 domain-containing protein</fullName>
    </submittedName>
</protein>
<feature type="transmembrane region" description="Helical" evidence="1">
    <location>
        <begin position="41"/>
        <end position="59"/>
    </location>
</feature>
<reference evidence="2 3" key="1">
    <citation type="journal article" date="2017" name="Genome Announc.">
        <title>Draft Genome Sequences of Four Alkaliphilic Bacteria Belonging to the Anaerobacillus Genus.</title>
        <authorList>
            <person name="Bassil N.M."/>
            <person name="Lloyd J.R."/>
        </authorList>
    </citation>
    <scope>NUCLEOTIDE SEQUENCE [LARGE SCALE GENOMIC DNA]</scope>
    <source>
        <strain evidence="2 3">NB2006</strain>
    </source>
</reference>
<dbReference type="EMBL" id="CP063356">
    <property type="protein sequence ID" value="QOY33944.1"/>
    <property type="molecule type" value="Genomic_DNA"/>
</dbReference>
<dbReference type="KEGG" id="aia:AWH56_014430"/>
<dbReference type="InterPro" id="IPR010718">
    <property type="entry name" value="DUF1294"/>
</dbReference>
<evidence type="ECO:0000313" key="3">
    <source>
        <dbReference type="Proteomes" id="UP000180175"/>
    </source>
</evidence>
<name>A0A7S7L3V3_9BACI</name>
<dbReference type="RefSeq" id="WP_108721326.1">
    <property type="nucleotide sequence ID" value="NZ_CP063356.2"/>
</dbReference>
<accession>A0A7S7L3V3</accession>
<keyword evidence="1" id="KW-0472">Membrane</keyword>
<keyword evidence="1" id="KW-1133">Transmembrane helix</keyword>
<evidence type="ECO:0000313" key="2">
    <source>
        <dbReference type="EMBL" id="QOY33944.1"/>
    </source>
</evidence>
<feature type="transmembrane region" description="Helical" evidence="1">
    <location>
        <begin position="66"/>
        <end position="86"/>
    </location>
</feature>
<sequence length="87" mass="10114">MAILVLVAYAFFINVISITFMYIDKQKAQNGQWRIPERNLFYIAIAGGSIGIFIGMRLFRHKTKHPTFKIGIPLIFLLQFVLISYYL</sequence>
<keyword evidence="3" id="KW-1185">Reference proteome</keyword>
<dbReference type="AlphaFoldDB" id="A0A7S7L3V3"/>
<gene>
    <name evidence="2" type="ORF">AWH56_014430</name>
</gene>
<keyword evidence="1" id="KW-0812">Transmembrane</keyword>
<reference evidence="2 3" key="2">
    <citation type="journal article" date="2019" name="Int. J. Syst. Evol. Microbiol.">
        <title>Anaerobacillus isosaccharinicus sp. nov., an alkaliphilic bacterium which degrades isosaccharinic acid.</title>
        <authorList>
            <person name="Bassil N.M."/>
            <person name="Lloyd J.R."/>
        </authorList>
    </citation>
    <scope>NUCLEOTIDE SEQUENCE [LARGE SCALE GENOMIC DNA]</scope>
    <source>
        <strain evidence="2 3">NB2006</strain>
    </source>
</reference>
<organism evidence="2 3">
    <name type="scientific">Anaerobacillus isosaccharinicus</name>
    <dbReference type="NCBI Taxonomy" id="1532552"/>
    <lineage>
        <taxon>Bacteria</taxon>
        <taxon>Bacillati</taxon>
        <taxon>Bacillota</taxon>
        <taxon>Bacilli</taxon>
        <taxon>Bacillales</taxon>
        <taxon>Bacillaceae</taxon>
        <taxon>Anaerobacillus</taxon>
    </lineage>
</organism>
<evidence type="ECO:0000256" key="1">
    <source>
        <dbReference type="SAM" id="Phobius"/>
    </source>
</evidence>
<dbReference type="Proteomes" id="UP000180175">
    <property type="component" value="Chromosome"/>
</dbReference>